<reference evidence="1" key="1">
    <citation type="submission" date="2020-11" db="EMBL/GenBank/DDBJ databases">
        <title>Intraspecies plasmid and genomic variation of Mycobacterium kubicae revealed by the complete genome sequences of two clinical isolates.</title>
        <authorList>
            <person name="Hendrix J.R."/>
            <person name="Epperson L.E."/>
            <person name="Honda J.R."/>
            <person name="Strong M."/>
        </authorList>
    </citation>
    <scope>NUCLEOTIDE SEQUENCE</scope>
    <source>
        <strain evidence="1">JCM 13573</strain>
        <plasmid evidence="1">pJCM_13573_1</plasmid>
    </source>
</reference>
<dbReference type="KEGG" id="mku:I2456_28080"/>
<dbReference type="Proteomes" id="UP000663583">
    <property type="component" value="Plasmid pJCM_13573_1"/>
</dbReference>
<name>A0AAX1JHP1_9MYCO</name>
<keyword evidence="1" id="KW-0614">Plasmid</keyword>
<evidence type="ECO:0000313" key="1">
    <source>
        <dbReference type="EMBL" id="QPI41049.1"/>
    </source>
</evidence>
<sequence>MALAGIGLATSSKGAVNTVVVPWSPPPPTADQVAAARAKACELWGRTASVMDGATNAVAHTPGDWNTPAVQDALANEARVTLVEREYLYRELPANTPVAIRSGINDYMAASVDMENATAHRKGTARDAAIDRANAAEGKVNAACR</sequence>
<gene>
    <name evidence="1" type="ORF">I2456_28080</name>
</gene>
<organism evidence="1 2">
    <name type="scientific">Mycobacterium kubicae</name>
    <dbReference type="NCBI Taxonomy" id="120959"/>
    <lineage>
        <taxon>Bacteria</taxon>
        <taxon>Bacillati</taxon>
        <taxon>Actinomycetota</taxon>
        <taxon>Actinomycetes</taxon>
        <taxon>Mycobacteriales</taxon>
        <taxon>Mycobacteriaceae</taxon>
        <taxon>Mycobacterium</taxon>
        <taxon>Mycobacterium simiae complex</taxon>
    </lineage>
</organism>
<protein>
    <submittedName>
        <fullName evidence="1">Uncharacterized protein</fullName>
    </submittedName>
</protein>
<geneLocation type="plasmid" evidence="1 2">
    <name>pJCM_13573_1</name>
</geneLocation>
<accession>A0AAX1JHP1</accession>
<proteinExistence type="predicted"/>
<evidence type="ECO:0000313" key="2">
    <source>
        <dbReference type="Proteomes" id="UP000663583"/>
    </source>
</evidence>
<dbReference type="AlphaFoldDB" id="A0AAX1JHP1"/>
<dbReference type="EMBL" id="CP065048">
    <property type="protein sequence ID" value="QPI41049.1"/>
    <property type="molecule type" value="Genomic_DNA"/>
</dbReference>
<dbReference type="RefSeq" id="WP_007170764.1">
    <property type="nucleotide sequence ID" value="NZ_CP045078.1"/>
</dbReference>